<protein>
    <submittedName>
        <fullName evidence="2">Fermentation/respiration switch protein</fullName>
    </submittedName>
</protein>
<name>A0A447U9F9_SALET</name>
<dbReference type="InterPro" id="IPR050261">
    <property type="entry name" value="FrsA_esterase"/>
</dbReference>
<dbReference type="Proteomes" id="UP000269208">
    <property type="component" value="Chromosome"/>
</dbReference>
<dbReference type="InterPro" id="IPR010520">
    <property type="entry name" value="FrsA-like"/>
</dbReference>
<gene>
    <name evidence="2" type="primary">frsA</name>
    <name evidence="2" type="ORF">NCTC6754_08163</name>
</gene>
<organism evidence="2 3">
    <name type="scientific">Salmonella enterica I</name>
    <dbReference type="NCBI Taxonomy" id="59201"/>
    <lineage>
        <taxon>Bacteria</taxon>
        <taxon>Pseudomonadati</taxon>
        <taxon>Pseudomonadota</taxon>
        <taxon>Gammaproteobacteria</taxon>
        <taxon>Enterobacterales</taxon>
        <taxon>Enterobacteriaceae</taxon>
        <taxon>Salmonella</taxon>
    </lineage>
</organism>
<dbReference type="PANTHER" id="PTHR22946">
    <property type="entry name" value="DIENELACTONE HYDROLASE DOMAIN-CONTAINING PROTEIN-RELATED"/>
    <property type="match status" value="1"/>
</dbReference>
<dbReference type="InterPro" id="IPR029058">
    <property type="entry name" value="AB_hydrolase_fold"/>
</dbReference>
<dbReference type="PANTHER" id="PTHR22946:SF4">
    <property type="entry name" value="ESTERASE FRSA"/>
    <property type="match status" value="1"/>
</dbReference>
<keyword evidence="1" id="KW-0378">Hydrolase</keyword>
<dbReference type="AlphaFoldDB" id="A0A447U9F9"/>
<accession>A0A447U9F9</accession>
<dbReference type="GO" id="GO:0016787">
    <property type="term" value="F:hydrolase activity"/>
    <property type="evidence" value="ECO:0007669"/>
    <property type="project" value="UniProtKB-KW"/>
</dbReference>
<dbReference type="Pfam" id="PF06500">
    <property type="entry name" value="FrsA-like"/>
    <property type="match status" value="1"/>
</dbReference>
<proteinExistence type="predicted"/>
<dbReference type="NCBIfam" id="NF003460">
    <property type="entry name" value="PRK05077.1"/>
    <property type="match status" value="1"/>
</dbReference>
<evidence type="ECO:0000313" key="2">
    <source>
        <dbReference type="EMBL" id="VEB62762.1"/>
    </source>
</evidence>
<dbReference type="EMBL" id="LR134190">
    <property type="protein sequence ID" value="VEB62762.1"/>
    <property type="molecule type" value="Genomic_DNA"/>
</dbReference>
<sequence length="415" mass="47939">MTQANLSETLFKPRFKHTETSTLVRRFNRGSQPPMQSALDGKNVPHWYRMINRLMWIWRGIDPREILDVQARIVMSDAERTDDDLYDTVIGYRGGNWIYEWAKQAMDWQQKACQEQDAMRSGRYWLHASTLYNIAAYPHLKGDELAEQAQALANRAYEEAAQRVCQARYVKWNLPFLAVRLSPRFYICRKGMARFRRCSCAAAWTPCKTDYYTLYERYFAPRGIAMLTLDMPSVGFSSKWKLTQDSSLLHQHVLKALPNVPWVDHTRVAAFGFRFGANVAVRLAYLEAPRLKAVACLGPVVHALLSDPQRQSTVPEMYLDVLASRLGMHDASDEALRVELNRYSLKVQGLLGRRCPTPMLSGFWKNDPFSPEEESRLITTSSSDGKLIEIPFNPVYRNFDRALQEITDWINHRLC</sequence>
<reference evidence="2 3" key="1">
    <citation type="submission" date="2018-12" db="EMBL/GenBank/DDBJ databases">
        <authorList>
            <consortium name="Pathogen Informatics"/>
        </authorList>
    </citation>
    <scope>NUCLEOTIDE SEQUENCE [LARGE SCALE GENOMIC DNA]</scope>
    <source>
        <strain evidence="2 3">NCTC6754</strain>
    </source>
</reference>
<evidence type="ECO:0000256" key="1">
    <source>
        <dbReference type="ARBA" id="ARBA00022801"/>
    </source>
</evidence>
<dbReference type="Gene3D" id="3.40.50.1820">
    <property type="entry name" value="alpha/beta hydrolase"/>
    <property type="match status" value="1"/>
</dbReference>
<dbReference type="SUPFAM" id="SSF53474">
    <property type="entry name" value="alpha/beta-Hydrolases"/>
    <property type="match status" value="1"/>
</dbReference>
<evidence type="ECO:0000313" key="3">
    <source>
        <dbReference type="Proteomes" id="UP000269208"/>
    </source>
</evidence>